<protein>
    <recommendedName>
        <fullName evidence="2">DUF6987 domain-containing protein</fullName>
    </recommendedName>
</protein>
<evidence type="ECO:0000313" key="4">
    <source>
        <dbReference type="Proteomes" id="UP000244722"/>
    </source>
</evidence>
<dbReference type="PANTHER" id="PTHR39461:SF1">
    <property type="entry name" value="LEA DOMAIN PROTEIN (AFU_ORTHOLOGUE AFUA_8G04920)"/>
    <property type="match status" value="1"/>
</dbReference>
<feature type="compositionally biased region" description="Basic and acidic residues" evidence="1">
    <location>
        <begin position="1"/>
        <end position="11"/>
    </location>
</feature>
<feature type="region of interest" description="Disordered" evidence="1">
    <location>
        <begin position="124"/>
        <end position="149"/>
    </location>
</feature>
<reference evidence="3 4" key="1">
    <citation type="submission" date="2017-04" db="EMBL/GenBank/DDBJ databases">
        <title>Draft genome sequence of Tuber borchii Vittad., a whitish edible truffle.</title>
        <authorList>
            <consortium name="DOE Joint Genome Institute"/>
            <person name="Murat C."/>
            <person name="Kuo A."/>
            <person name="Barry K.W."/>
            <person name="Clum A."/>
            <person name="Dockter R.B."/>
            <person name="Fauchery L."/>
            <person name="Iotti M."/>
            <person name="Kohler A."/>
            <person name="Labutti K."/>
            <person name="Lindquist E.A."/>
            <person name="Lipzen A."/>
            <person name="Ohm R.A."/>
            <person name="Wang M."/>
            <person name="Grigoriev I.V."/>
            <person name="Zambonelli A."/>
            <person name="Martin F.M."/>
        </authorList>
    </citation>
    <scope>NUCLEOTIDE SEQUENCE [LARGE SCALE GENOMIC DNA]</scope>
    <source>
        <strain evidence="3 4">Tbo3840</strain>
    </source>
</reference>
<evidence type="ECO:0000256" key="1">
    <source>
        <dbReference type="SAM" id="MobiDB-lite"/>
    </source>
</evidence>
<gene>
    <name evidence="3" type="ORF">B9Z19DRAFT_1060697</name>
</gene>
<dbReference type="PANTHER" id="PTHR39461">
    <property type="entry name" value="LEA DOMAIN PROTEIN (AFU_ORTHOLOGUE AFUA_8G04920)"/>
    <property type="match status" value="1"/>
</dbReference>
<proteinExistence type="predicted"/>
<evidence type="ECO:0000259" key="2">
    <source>
        <dbReference type="Pfam" id="PF22485"/>
    </source>
</evidence>
<dbReference type="Proteomes" id="UP000244722">
    <property type="component" value="Unassembled WGS sequence"/>
</dbReference>
<organism evidence="3 4">
    <name type="scientific">Tuber borchii</name>
    <name type="common">White truffle</name>
    <dbReference type="NCBI Taxonomy" id="42251"/>
    <lineage>
        <taxon>Eukaryota</taxon>
        <taxon>Fungi</taxon>
        <taxon>Dikarya</taxon>
        <taxon>Ascomycota</taxon>
        <taxon>Pezizomycotina</taxon>
        <taxon>Pezizomycetes</taxon>
        <taxon>Pezizales</taxon>
        <taxon>Tuberaceae</taxon>
        <taxon>Tuber</taxon>
    </lineage>
</organism>
<name>A0A2T7A7R0_TUBBO</name>
<dbReference type="Pfam" id="PF22485">
    <property type="entry name" value="DUF6987"/>
    <property type="match status" value="1"/>
</dbReference>
<accession>A0A2T7A7R0</accession>
<dbReference type="EMBL" id="NESQ01000007">
    <property type="protein sequence ID" value="PUU83771.1"/>
    <property type="molecule type" value="Genomic_DNA"/>
</dbReference>
<feature type="compositionally biased region" description="Basic and acidic residues" evidence="1">
    <location>
        <begin position="31"/>
        <end position="53"/>
    </location>
</feature>
<comment type="caution">
    <text evidence="3">The sequence shown here is derived from an EMBL/GenBank/DDBJ whole genome shotgun (WGS) entry which is preliminary data.</text>
</comment>
<sequence>MSTKAAQRDLTNDLTNVPPEPINPEKVAAPRNEKVSADAAKEDIKSDGDSGEDAAKIAKKMSGIIDPAIDRLKPILQTITEHVDKANNTKKEDLDEEKLVDQLKPLIQQATGILQETHGAIKALDPGGKVGRNAQHKAADSEASPEEQHLARGLAELTGDVTKTIQNAKDKIKDMPTAQKNLGPLLDLLGDPLFQIISAVGLLLNGVLSLLGNLLDALGLGGIVRNILGGLGLAKVLEGLGLGKWLKQPDSK</sequence>
<dbReference type="AlphaFoldDB" id="A0A2T7A7R0"/>
<keyword evidence="4" id="KW-1185">Reference proteome</keyword>
<dbReference type="InterPro" id="IPR054256">
    <property type="entry name" value="DUF6987"/>
</dbReference>
<dbReference type="OrthoDB" id="3937590at2759"/>
<dbReference type="STRING" id="42251.A0A2T7A7R0"/>
<evidence type="ECO:0000313" key="3">
    <source>
        <dbReference type="EMBL" id="PUU83771.1"/>
    </source>
</evidence>
<feature type="domain" description="DUF6987" evidence="2">
    <location>
        <begin position="50"/>
        <end position="244"/>
    </location>
</feature>
<feature type="region of interest" description="Disordered" evidence="1">
    <location>
        <begin position="1"/>
        <end position="53"/>
    </location>
</feature>